<dbReference type="PROSITE" id="PS51050">
    <property type="entry name" value="ZF_CW"/>
    <property type="match status" value="1"/>
</dbReference>
<feature type="compositionally biased region" description="Basic and acidic residues" evidence="4">
    <location>
        <begin position="891"/>
        <end position="900"/>
    </location>
</feature>
<feature type="compositionally biased region" description="Basic and acidic residues" evidence="4">
    <location>
        <begin position="1076"/>
        <end position="1092"/>
    </location>
</feature>
<evidence type="ECO:0000256" key="3">
    <source>
        <dbReference type="ARBA" id="ARBA00022833"/>
    </source>
</evidence>
<feature type="region of interest" description="Disordered" evidence="4">
    <location>
        <begin position="215"/>
        <end position="250"/>
    </location>
</feature>
<feature type="compositionally biased region" description="Acidic residues" evidence="4">
    <location>
        <begin position="231"/>
        <end position="247"/>
    </location>
</feature>
<dbReference type="OMA" id="NWLPDMN"/>
<feature type="region of interest" description="Disordered" evidence="4">
    <location>
        <begin position="289"/>
        <end position="337"/>
    </location>
</feature>
<dbReference type="InterPro" id="IPR056406">
    <property type="entry name" value="THD_CWZF3/5/7"/>
</dbReference>
<dbReference type="EMBL" id="JAHRHJ020000001">
    <property type="protein sequence ID" value="KAH9328389.1"/>
    <property type="molecule type" value="Genomic_DNA"/>
</dbReference>
<dbReference type="InterPro" id="IPR055300">
    <property type="entry name" value="CWZF3/5/7"/>
</dbReference>
<evidence type="ECO:0000313" key="7">
    <source>
        <dbReference type="Proteomes" id="UP000824469"/>
    </source>
</evidence>
<feature type="compositionally biased region" description="Basic and acidic residues" evidence="4">
    <location>
        <begin position="978"/>
        <end position="992"/>
    </location>
</feature>
<evidence type="ECO:0000256" key="4">
    <source>
        <dbReference type="SAM" id="MobiDB-lite"/>
    </source>
</evidence>
<evidence type="ECO:0000256" key="2">
    <source>
        <dbReference type="ARBA" id="ARBA00022771"/>
    </source>
</evidence>
<feature type="region of interest" description="Disordered" evidence="4">
    <location>
        <begin position="1742"/>
        <end position="1761"/>
    </location>
</feature>
<dbReference type="PANTHER" id="PTHR46524">
    <property type="entry name" value="CW-TYPE ZINC FINGER"/>
    <property type="match status" value="1"/>
</dbReference>
<dbReference type="Proteomes" id="UP000824469">
    <property type="component" value="Unassembled WGS sequence"/>
</dbReference>
<feature type="compositionally biased region" description="Basic and acidic residues" evidence="4">
    <location>
        <begin position="1505"/>
        <end position="1524"/>
    </location>
</feature>
<dbReference type="PANTHER" id="PTHR46524:SF7">
    <property type="entry name" value="CW-TYPE ZINC FINGER"/>
    <property type="match status" value="1"/>
</dbReference>
<sequence length="1869" mass="206313">MLCSISNGGRGFGIVVGEERGIVVGGQMEDNELEEGEACAFYNDFDPDVALAYIDDKIHDVLGHFQKDFEGGVSAENLGAKYGGYGSFLPTHQRSPSVLMQPRTPAIMQNYSTQNPPNEGAMERMHSAAGLSGSAGNPTKVASASNHVQSGSAALAVDMINKGDMPSNAMKGSKEMSPLKKCSVARNVSGNDLNKITLRFKVAPDPLQRSKNSAIYSGLGLENSPSSSLEDSPDDREESSPGDDDYTPVESPMSIIRIMTSYQIPGGFLLTPLREDLLKLSQRDDRTFPRDAKNRVTQEGSATNRNDFDSGTDFQGSKEKKGRSDEKQITHTEVKKENDTEIGKNAINTLKKDLDFENKMGRDLGSSNLKIPVKSSSKDYHCERPEKEVIGDAGKEKIKGSHLSKEVAKGGSKDKMFKSDIPTNDFKEVDGNMDFCRVMKTEGRLPPSGKLECKEKEICLVKEARRGSGYRDSASDIKKLAKETVKDSKSNDLLKDLTVYKECNEQKDATNEMSKDKVFGKFVTDEMSGLHKENEKEHGSSSKKKQKDMNRKNSSSKESSKEKLRDITRTSSKDSRKDKHKHAKDSVASEMLGESMKARKEIKQAPYKDFQRDHMKDVEQEQIGNRKDSLDVYRKDGSKESRFEPFERGSSRVPEREKEREHNLTKLTAIKKLDHASTSEAHVSNAVVPQPLPGGVIGTEPGLIPVAPVVINENWVQCDSCEKWRLLPFGVETTSLPQNWLCRMLDWLPSIPYMNRCDISEDETTQAVYAIYGQQPGQGQVDASRGQIHTPGAPASASVLDMKLAEPNHDIKTLKSSNILSNGKKGQVQRSNVSAPGSTNLSCSLSRKSKQNSIKSKSLNDVVQPPLEQVQGSMRLSHQASKGNDALTETNKFKQREKLKMKQNLSEEVGYDTGEGSTPRLKVKRKREGELDVHKHLKKNKVEDTLGTTGDSVEKLGPNKIISSPVKLLGVKVKKYKDSSSPKRDFKHEMREGVSAMDKTFKDQAQTSLETDSRGTYSGLDTRDFSAKKRKMKEWKESQASQEGLPAQDYIRDSRVTMKEEETESERRREKKVKALKTEGKESSASKADGKHEKKGKVTRILLSSSKDQLASGLEEQSRVSYEKEHEWGQPRVQGAARRVLNGMDTFKRDTGYPQPFVAATSSSSKVSCSLKNLANFQEVRGSPVESVSSSPMRISKVEKPSLTGRNGLGVDDLMDGDSPSLASPKRFSDGEGYAVSDRSGPGRNIKRSCAEQPGSHESCKAFQSTLLNSGKVDDNRDKDGKLFSDVNLKDHKSSKLDGNSIVTDHLVNGSVTERLTERKEKERCQEKNRDRYNSDGCQDRKGSRDKIVRDQDRERDTNAIRIKGKDKIHDSVSDSLEELYVRGRDVSRRLHEGPPESHVHSPYHEVSRGGKELTDDKRSNKFDKDRRNDIEWNGKNDSRKKNLGEGRSGNQLKHGLDDCTEAPPSDFNTKQNRDLISKHQNSGAVPRKDGKANLQKSLQQDLSRVGERGSNHGLSDRKVQSETASIRDKLQAVPCFGDKPNLQGHGSAAGCMSKKGARVEGVGTDVSYGEVSKVPRESNKADNLNGMLSCRLKPPVSNGVSGRDAEGVLSSPVKREHGQASASNCMKEAKDLKHAGDNMKNKGMELESTGLYFNAALKFLKGASLLEPCNAENARHGEITQSMTVYTETAKLFEYCAVTYERIKEMAAAALAYKCMGVAYMRVVMSKHLCVSRDRHELQTAFHNAPPGDSPSSSASDVDNLNNHALMDKSSANLGKVVGSPQVAGDHVIVARHRPLYARVLQYTNDSIAAVEAFRKSECAFVAANGSLDDANSESAGISAVKRVMDFNFHDIDTLPHLVKLAMEAISH</sequence>
<accession>A0AA38GRV1</accession>
<feature type="compositionally biased region" description="Basic and acidic residues" evidence="4">
    <location>
        <begin position="1116"/>
        <end position="1129"/>
    </location>
</feature>
<dbReference type="InterPro" id="IPR011124">
    <property type="entry name" value="Znf_CW"/>
</dbReference>
<feature type="region of interest" description="Disordered" evidence="4">
    <location>
        <begin position="816"/>
        <end position="858"/>
    </location>
</feature>
<organism evidence="6 7">
    <name type="scientific">Taxus chinensis</name>
    <name type="common">Chinese yew</name>
    <name type="synonym">Taxus wallichiana var. chinensis</name>
    <dbReference type="NCBI Taxonomy" id="29808"/>
    <lineage>
        <taxon>Eukaryota</taxon>
        <taxon>Viridiplantae</taxon>
        <taxon>Streptophyta</taxon>
        <taxon>Embryophyta</taxon>
        <taxon>Tracheophyta</taxon>
        <taxon>Spermatophyta</taxon>
        <taxon>Pinopsida</taxon>
        <taxon>Pinidae</taxon>
        <taxon>Conifers II</taxon>
        <taxon>Cupressales</taxon>
        <taxon>Taxaceae</taxon>
        <taxon>Taxus</taxon>
    </lineage>
</organism>
<feature type="compositionally biased region" description="Basic and acidic residues" evidence="4">
    <location>
        <begin position="528"/>
        <end position="540"/>
    </location>
</feature>
<keyword evidence="1" id="KW-0479">Metal-binding</keyword>
<comment type="caution">
    <text evidence="6">The sequence shown here is derived from an EMBL/GenBank/DDBJ whole genome shotgun (WGS) entry which is preliminary data.</text>
</comment>
<feature type="domain" description="CW-type" evidence="5">
    <location>
        <begin position="709"/>
        <end position="765"/>
    </location>
</feature>
<keyword evidence="3" id="KW-0862">Zinc</keyword>
<feature type="region of interest" description="Disordered" evidence="4">
    <location>
        <begin position="1179"/>
        <end position="1257"/>
    </location>
</feature>
<feature type="compositionally biased region" description="Low complexity" evidence="4">
    <location>
        <begin position="1746"/>
        <end position="1758"/>
    </location>
</feature>
<keyword evidence="7" id="KW-1185">Reference proteome</keyword>
<name>A0AA38GRV1_TAXCH</name>
<dbReference type="GO" id="GO:0008270">
    <property type="term" value="F:zinc ion binding"/>
    <property type="evidence" value="ECO:0007669"/>
    <property type="project" value="UniProtKB-KW"/>
</dbReference>
<feature type="region of interest" description="Disordered" evidence="4">
    <location>
        <begin position="525"/>
        <end position="661"/>
    </location>
</feature>
<feature type="compositionally biased region" description="Basic and acidic residues" evidence="4">
    <location>
        <begin position="558"/>
        <end position="577"/>
    </location>
</feature>
<proteinExistence type="predicted"/>
<feature type="region of interest" description="Disordered" evidence="4">
    <location>
        <begin position="871"/>
        <end position="936"/>
    </location>
</feature>
<feature type="compositionally biased region" description="Basic and acidic residues" evidence="4">
    <location>
        <begin position="927"/>
        <end position="936"/>
    </location>
</feature>
<dbReference type="Pfam" id="PF24756">
    <property type="entry name" value="THD_CWZF3-5-7"/>
    <property type="match status" value="1"/>
</dbReference>
<feature type="compositionally biased region" description="Basic and acidic residues" evidence="4">
    <location>
        <begin position="609"/>
        <end position="661"/>
    </location>
</feature>
<dbReference type="Gene3D" id="3.30.40.100">
    <property type="match status" value="1"/>
</dbReference>
<feature type="region of interest" description="Disordered" evidence="4">
    <location>
        <begin position="1596"/>
        <end position="1624"/>
    </location>
</feature>
<feature type="compositionally biased region" description="Polar residues" evidence="4">
    <location>
        <begin position="1003"/>
        <end position="1016"/>
    </location>
</feature>
<feature type="compositionally biased region" description="Basic and acidic residues" evidence="4">
    <location>
        <begin position="1390"/>
        <end position="1445"/>
    </location>
</feature>
<feature type="region of interest" description="Disordered" evidence="4">
    <location>
        <begin position="978"/>
        <end position="1135"/>
    </location>
</feature>
<protein>
    <recommendedName>
        <fullName evidence="5">CW-type domain-containing protein</fullName>
    </recommendedName>
</protein>
<reference evidence="6 7" key="1">
    <citation type="journal article" date="2021" name="Nat. Plants">
        <title>The Taxus genome provides insights into paclitaxel biosynthesis.</title>
        <authorList>
            <person name="Xiong X."/>
            <person name="Gou J."/>
            <person name="Liao Q."/>
            <person name="Li Y."/>
            <person name="Zhou Q."/>
            <person name="Bi G."/>
            <person name="Li C."/>
            <person name="Du R."/>
            <person name="Wang X."/>
            <person name="Sun T."/>
            <person name="Guo L."/>
            <person name="Liang H."/>
            <person name="Lu P."/>
            <person name="Wu Y."/>
            <person name="Zhang Z."/>
            <person name="Ro D.K."/>
            <person name="Shang Y."/>
            <person name="Huang S."/>
            <person name="Yan J."/>
        </authorList>
    </citation>
    <scope>NUCLEOTIDE SEQUENCE [LARGE SCALE GENOMIC DNA]</scope>
    <source>
        <strain evidence="6">Ta-2019</strain>
    </source>
</reference>
<feature type="compositionally biased region" description="Basic and acidic residues" evidence="4">
    <location>
        <begin position="1050"/>
        <end position="1068"/>
    </location>
</feature>
<feature type="compositionally biased region" description="Basic and acidic residues" evidence="4">
    <location>
        <begin position="316"/>
        <end position="337"/>
    </location>
</feature>
<keyword evidence="2" id="KW-0863">Zinc-finger</keyword>
<gene>
    <name evidence="6" type="ORF">KI387_000497</name>
</gene>
<feature type="region of interest" description="Disordered" evidence="4">
    <location>
        <begin position="1390"/>
        <end position="1524"/>
    </location>
</feature>
<evidence type="ECO:0000259" key="5">
    <source>
        <dbReference type="PROSITE" id="PS51050"/>
    </source>
</evidence>
<dbReference type="Pfam" id="PF07496">
    <property type="entry name" value="zf-CW"/>
    <property type="match status" value="1"/>
</dbReference>
<evidence type="ECO:0000313" key="6">
    <source>
        <dbReference type="EMBL" id="KAH9328389.1"/>
    </source>
</evidence>
<feature type="region of interest" description="Disordered" evidence="4">
    <location>
        <begin position="1318"/>
        <end position="1363"/>
    </location>
</feature>
<evidence type="ECO:0000256" key="1">
    <source>
        <dbReference type="ARBA" id="ARBA00022723"/>
    </source>
</evidence>
<feature type="compositionally biased region" description="Polar residues" evidence="4">
    <location>
        <begin position="871"/>
        <end position="890"/>
    </location>
</feature>
<feature type="compositionally biased region" description="Polar residues" evidence="4">
    <location>
        <begin position="828"/>
        <end position="858"/>
    </location>
</feature>